<protein>
    <submittedName>
        <fullName evidence="2">Uncharacterized protein</fullName>
    </submittedName>
</protein>
<feature type="compositionally biased region" description="Polar residues" evidence="1">
    <location>
        <begin position="31"/>
        <end position="41"/>
    </location>
</feature>
<reference evidence="2 3" key="1">
    <citation type="submission" date="2020-07" db="EMBL/GenBank/DDBJ databases">
        <title>Sequencing the genomes of 1000 actinobacteria strains.</title>
        <authorList>
            <person name="Klenk H.-P."/>
        </authorList>
    </citation>
    <scope>NUCLEOTIDE SEQUENCE [LARGE SCALE GENOMIC DNA]</scope>
    <source>
        <strain evidence="2 3">DSM 45927</strain>
    </source>
</reference>
<evidence type="ECO:0000313" key="3">
    <source>
        <dbReference type="Proteomes" id="UP000575985"/>
    </source>
</evidence>
<keyword evidence="3" id="KW-1185">Reference proteome</keyword>
<organism evidence="2 3">
    <name type="scientific">Streptomonospora nanhaiensis</name>
    <dbReference type="NCBI Taxonomy" id="1323731"/>
    <lineage>
        <taxon>Bacteria</taxon>
        <taxon>Bacillati</taxon>
        <taxon>Actinomycetota</taxon>
        <taxon>Actinomycetes</taxon>
        <taxon>Streptosporangiales</taxon>
        <taxon>Nocardiopsidaceae</taxon>
        <taxon>Streptomonospora</taxon>
    </lineage>
</organism>
<evidence type="ECO:0000256" key="1">
    <source>
        <dbReference type="SAM" id="MobiDB-lite"/>
    </source>
</evidence>
<feature type="compositionally biased region" description="Basic residues" evidence="1">
    <location>
        <begin position="42"/>
        <end position="70"/>
    </location>
</feature>
<accession>A0A853BU29</accession>
<gene>
    <name evidence="2" type="ORF">HNR12_004522</name>
</gene>
<dbReference type="AlphaFoldDB" id="A0A853BU29"/>
<proteinExistence type="predicted"/>
<evidence type="ECO:0000313" key="2">
    <source>
        <dbReference type="EMBL" id="NYI98245.1"/>
    </source>
</evidence>
<name>A0A853BU29_9ACTN</name>
<dbReference type="Proteomes" id="UP000575985">
    <property type="component" value="Unassembled WGS sequence"/>
</dbReference>
<dbReference type="EMBL" id="JACCFO010000001">
    <property type="protein sequence ID" value="NYI98245.1"/>
    <property type="molecule type" value="Genomic_DNA"/>
</dbReference>
<sequence>MPQIPEKRLRRRGRVPPNRCPAPASPGRQPWTGSGPLTTKLPSRRRRTPWNRPHQPQRPRPRPAPRHRGCPHNPTSLTSAAVRGATRNHGRSP</sequence>
<comment type="caution">
    <text evidence="2">The sequence shown here is derived from an EMBL/GenBank/DDBJ whole genome shotgun (WGS) entry which is preliminary data.</text>
</comment>
<feature type="region of interest" description="Disordered" evidence="1">
    <location>
        <begin position="1"/>
        <end position="93"/>
    </location>
</feature>